<dbReference type="PANTHER" id="PTHR34216">
    <property type="match status" value="1"/>
</dbReference>
<evidence type="ECO:0000313" key="5">
    <source>
        <dbReference type="Proteomes" id="UP000176938"/>
    </source>
</evidence>
<dbReference type="InterPro" id="IPR002509">
    <property type="entry name" value="NODB_dom"/>
</dbReference>
<name>A0A1F4R3W3_UNCSA</name>
<comment type="subcellular location">
    <subcellularLocation>
        <location evidence="1">Secreted</location>
    </subcellularLocation>
</comment>
<dbReference type="SUPFAM" id="SSF88713">
    <property type="entry name" value="Glycoside hydrolase/deacetylase"/>
    <property type="match status" value="1"/>
</dbReference>
<evidence type="ECO:0000256" key="2">
    <source>
        <dbReference type="ARBA" id="ARBA00022729"/>
    </source>
</evidence>
<dbReference type="PANTHER" id="PTHR34216:SF3">
    <property type="entry name" value="POLY-BETA-1,6-N-ACETYL-D-GLUCOSAMINE N-DEACETYLASE"/>
    <property type="match status" value="1"/>
</dbReference>
<feature type="domain" description="NodB homology" evidence="3">
    <location>
        <begin position="87"/>
        <end position="277"/>
    </location>
</feature>
<dbReference type="GO" id="GO:0016810">
    <property type="term" value="F:hydrolase activity, acting on carbon-nitrogen (but not peptide) bonds"/>
    <property type="evidence" value="ECO:0007669"/>
    <property type="project" value="InterPro"/>
</dbReference>
<protein>
    <recommendedName>
        <fullName evidence="3">NodB homology domain-containing protein</fullName>
    </recommendedName>
</protein>
<dbReference type="Proteomes" id="UP000176938">
    <property type="component" value="Unassembled WGS sequence"/>
</dbReference>
<evidence type="ECO:0000313" key="4">
    <source>
        <dbReference type="EMBL" id="OGC02824.1"/>
    </source>
</evidence>
<dbReference type="GO" id="GO:0005975">
    <property type="term" value="P:carbohydrate metabolic process"/>
    <property type="evidence" value="ECO:0007669"/>
    <property type="project" value="InterPro"/>
</dbReference>
<dbReference type="InterPro" id="IPR011330">
    <property type="entry name" value="Glyco_hydro/deAcase_b/a-brl"/>
</dbReference>
<dbReference type="Pfam" id="PF01522">
    <property type="entry name" value="Polysacc_deac_1"/>
    <property type="match status" value="1"/>
</dbReference>
<organism evidence="4 5">
    <name type="scientific">candidate division WOR-1 bacterium RIFCSPLOWO2_02_FULL_46_20</name>
    <dbReference type="NCBI Taxonomy" id="1802567"/>
    <lineage>
        <taxon>Bacteria</taxon>
        <taxon>Bacillati</taxon>
        <taxon>Saganbacteria</taxon>
    </lineage>
</organism>
<dbReference type="EMBL" id="METP01000070">
    <property type="protein sequence ID" value="OGC02824.1"/>
    <property type="molecule type" value="Genomic_DNA"/>
</dbReference>
<evidence type="ECO:0000256" key="1">
    <source>
        <dbReference type="ARBA" id="ARBA00004613"/>
    </source>
</evidence>
<dbReference type="PROSITE" id="PS51677">
    <property type="entry name" value="NODB"/>
    <property type="match status" value="1"/>
</dbReference>
<evidence type="ECO:0000259" key="3">
    <source>
        <dbReference type="PROSITE" id="PS51677"/>
    </source>
</evidence>
<dbReference type="Gene3D" id="3.20.20.370">
    <property type="entry name" value="Glycoside hydrolase/deacetylase"/>
    <property type="match status" value="1"/>
</dbReference>
<reference evidence="4 5" key="1">
    <citation type="journal article" date="2016" name="Nat. Commun.">
        <title>Thousands of microbial genomes shed light on interconnected biogeochemical processes in an aquifer system.</title>
        <authorList>
            <person name="Anantharaman K."/>
            <person name="Brown C.T."/>
            <person name="Hug L.A."/>
            <person name="Sharon I."/>
            <person name="Castelle C.J."/>
            <person name="Probst A.J."/>
            <person name="Thomas B.C."/>
            <person name="Singh A."/>
            <person name="Wilkins M.J."/>
            <person name="Karaoz U."/>
            <person name="Brodie E.L."/>
            <person name="Williams K.H."/>
            <person name="Hubbard S.S."/>
            <person name="Banfield J.F."/>
        </authorList>
    </citation>
    <scope>NUCLEOTIDE SEQUENCE [LARGE SCALE GENOMIC DNA]</scope>
</reference>
<dbReference type="AlphaFoldDB" id="A0A1F4R3W3"/>
<accession>A0A1F4R3W3</accession>
<gene>
    <name evidence="4" type="ORF">A3H38_06370</name>
</gene>
<sequence length="277" mass="32085">MTQNKILIGSWLICLLVWLSGLNVPALALPKNFPVLEYHHIRRPEARWSRTPENFRKDLEWLYQNDYYPMNLKDILTGFKGLPKGKTPVVLTFDDSPSNQFRLLEDGTIDPECAVGIIRQFHLEHPKEWPMCATFFVLVQTNNPDRNVFGQPDHPEYKEIKLRQLAKWGMEVGSHTYSHERLNGLSPAAARYTLARANLKLKELSWQEIVSLATPMGLYPEDESVFSGQYQKIKYDHKLVCEVAGGLQPMPDSPKFNPHHINRIQAIDSEWRKFFGR</sequence>
<comment type="caution">
    <text evidence="4">The sequence shown here is derived from an EMBL/GenBank/DDBJ whole genome shotgun (WGS) entry which is preliminary data.</text>
</comment>
<dbReference type="InterPro" id="IPR051398">
    <property type="entry name" value="Polysacch_Deacetylase"/>
</dbReference>
<dbReference type="GO" id="GO:0005576">
    <property type="term" value="C:extracellular region"/>
    <property type="evidence" value="ECO:0007669"/>
    <property type="project" value="UniProtKB-SubCell"/>
</dbReference>
<proteinExistence type="predicted"/>
<keyword evidence="2" id="KW-0732">Signal</keyword>